<dbReference type="AlphaFoldDB" id="R0FDJ2"/>
<evidence type="ECO:0000256" key="4">
    <source>
        <dbReference type="SAM" id="MobiDB-lite"/>
    </source>
</evidence>
<dbReference type="InterPro" id="IPR002182">
    <property type="entry name" value="NB-ARC"/>
</dbReference>
<evidence type="ECO:0000259" key="7">
    <source>
        <dbReference type="Pfam" id="PF23282"/>
    </source>
</evidence>
<accession>R0FDJ2</accession>
<dbReference type="SUPFAM" id="SSF52058">
    <property type="entry name" value="L domain-like"/>
    <property type="match status" value="1"/>
</dbReference>
<dbReference type="Pfam" id="PF23282">
    <property type="entry name" value="WHD_ROQ1"/>
    <property type="match status" value="1"/>
</dbReference>
<keyword evidence="2" id="KW-0677">Repeat</keyword>
<dbReference type="STRING" id="81985.R0FDJ2"/>
<keyword evidence="1" id="KW-0433">Leucine-rich repeat</keyword>
<protein>
    <recommendedName>
        <fullName evidence="11">VQ domain-containing protein</fullName>
    </recommendedName>
</protein>
<dbReference type="PANTHER" id="PTHR11017">
    <property type="entry name" value="LEUCINE-RICH REPEAT-CONTAINING PROTEIN"/>
    <property type="match status" value="1"/>
</dbReference>
<dbReference type="eggNOG" id="ENOG502RRIH">
    <property type="taxonomic scope" value="Eukaryota"/>
</dbReference>
<dbReference type="InterPro" id="IPR044974">
    <property type="entry name" value="Disease_R_plants"/>
</dbReference>
<feature type="domain" description="Disease resistance protein Roq1-like winged-helix" evidence="7">
    <location>
        <begin position="474"/>
        <end position="542"/>
    </location>
</feature>
<reference evidence="10" key="1">
    <citation type="journal article" date="2013" name="Nat. Genet.">
        <title>The Capsella rubella genome and the genomic consequences of rapid mating system evolution.</title>
        <authorList>
            <person name="Slotte T."/>
            <person name="Hazzouri K.M."/>
            <person name="Agren J.A."/>
            <person name="Koenig D."/>
            <person name="Maumus F."/>
            <person name="Guo Y.L."/>
            <person name="Steige K."/>
            <person name="Platts A.E."/>
            <person name="Escobar J.S."/>
            <person name="Newman L.K."/>
            <person name="Wang W."/>
            <person name="Mandakova T."/>
            <person name="Vello E."/>
            <person name="Smith L.M."/>
            <person name="Henz S.R."/>
            <person name="Steffen J."/>
            <person name="Takuno S."/>
            <person name="Brandvain Y."/>
            <person name="Coop G."/>
            <person name="Andolfatto P."/>
            <person name="Hu T.T."/>
            <person name="Blanchette M."/>
            <person name="Clark R.M."/>
            <person name="Quesneville H."/>
            <person name="Nordborg M."/>
            <person name="Gaut B.S."/>
            <person name="Lysak M.A."/>
            <person name="Jenkins J."/>
            <person name="Grimwood J."/>
            <person name="Chapman J."/>
            <person name="Prochnik S."/>
            <person name="Shu S."/>
            <person name="Rokhsar D."/>
            <person name="Schmutz J."/>
            <person name="Weigel D."/>
            <person name="Wright S.I."/>
        </authorList>
    </citation>
    <scope>NUCLEOTIDE SEQUENCE [LARGE SCALE GENOMIC DNA]</scope>
    <source>
        <strain evidence="10">cv. Monte Gargano</strain>
    </source>
</reference>
<dbReference type="Gene3D" id="3.80.10.10">
    <property type="entry name" value="Ribonuclease Inhibitor"/>
    <property type="match status" value="2"/>
</dbReference>
<feature type="region of interest" description="Disordered" evidence="4">
    <location>
        <begin position="183"/>
        <end position="213"/>
    </location>
</feature>
<dbReference type="SUPFAM" id="SSF46785">
    <property type="entry name" value="Winged helix' DNA-binding domain"/>
    <property type="match status" value="1"/>
</dbReference>
<dbReference type="SUPFAM" id="SSF52540">
    <property type="entry name" value="P-loop containing nucleoside triphosphate hydrolases"/>
    <property type="match status" value="1"/>
</dbReference>
<evidence type="ECO:0000256" key="3">
    <source>
        <dbReference type="ARBA" id="ARBA00022821"/>
    </source>
</evidence>
<keyword evidence="10" id="KW-1185">Reference proteome</keyword>
<dbReference type="InterPro" id="IPR036390">
    <property type="entry name" value="WH_DNA-bd_sf"/>
</dbReference>
<dbReference type="FunFam" id="3.80.10.10:FF:000386">
    <property type="entry name" value="Disease resistance protein RPS4"/>
    <property type="match status" value="1"/>
</dbReference>
<evidence type="ECO:0000259" key="6">
    <source>
        <dbReference type="Pfam" id="PF05678"/>
    </source>
</evidence>
<keyword evidence="3" id="KW-0611">Plant defense</keyword>
<dbReference type="Pfam" id="PF23286">
    <property type="entry name" value="LRR_13"/>
    <property type="match status" value="1"/>
</dbReference>
<dbReference type="Pfam" id="PF05678">
    <property type="entry name" value="VQ"/>
    <property type="match status" value="1"/>
</dbReference>
<dbReference type="PRINTS" id="PR00364">
    <property type="entry name" value="DISEASERSIST"/>
</dbReference>
<dbReference type="Proteomes" id="UP000029121">
    <property type="component" value="Unassembled WGS sequence"/>
</dbReference>
<sequence length="905" mass="103263">MQFFLFKSMMSKQKSQKRQLEIRGSRPSPLIVSSHKIKKPPQHPANRDLVSPYVPRVTVVVSPKVVHATASEFKNVVQRLTGISSSFFLESGDGGDVSPAVRLSSMEKAAESPGILSPSPAMLPTAIFHQGGMSTSGFMSPSQSPSYAKLTSTQEALFDTELSIGFSRFEQRDAASLATKIEHMSEASDSEKVSNEETRVRQKDEYEPEHKRRSESELIDEIVRDVLMVLCSKDEVNMIGMDMQVEEILSLLCIESLDVRSIGIWGTVGIGKTAIAEEIFRKISVQYETCIFLKDLHEEVKVKGHDAVREEFLSRVLEVEPHVIRFSDIKTSFLRSRLQRKRVLVILDDVNDYRDVETFLGKLTYFGPGSRIIITSRNRRVFVLCKIDHVYEVKPLNTSNSLLLLNRGTHSVLLPEVYSALSLELVRFSNGNPQVLNFLRNREWQRLSQQIQKTSPIYIPGIYERSCCGLDDYERSIFLDIACFFRRMDKDNVAMLLDGCGFSAHVGFGNLVDKSVLSMSHNLVDMHSFFQATGREIVRQESQWPEYCSRLWNQEDIVDIIIHDKGTSAIEAIFLDMSKLKFDANPNVFEKMCNLRLLKFYCSEVIENRGVLLPQGLEYLPSRLRLLHWEYYPLSTLPRSFDPRNLVELNLPSSCAKKLWKGKKCLEKLKKIRLSYSDQLTKIPRLSSAPNLELLDLEGCNSLVCISESISDLKKLVFLNLKDCSKLESVPCMLDLKSLEVLNLTGCSKLENFPEISPNVKEVCMGGTMIQEIPSSIKNLALLEKLDLENNRHLKTLPTSICKLKHLETLNLSGCTSLDRFPDLSRRMKCLRFLDLSRTSIRELPSSVSYLTALEELRFVDCRNLVRLPDNAWSLRFKVEFRQIDTEKFSRLWNKFGWLKKVQIS</sequence>
<evidence type="ECO:0000256" key="1">
    <source>
        <dbReference type="ARBA" id="ARBA00022614"/>
    </source>
</evidence>
<dbReference type="InterPro" id="IPR011713">
    <property type="entry name" value="Leu-rich_rpt_3"/>
</dbReference>
<proteinExistence type="predicted"/>
<evidence type="ECO:0000313" key="9">
    <source>
        <dbReference type="EMBL" id="EOA19921.1"/>
    </source>
</evidence>
<feature type="domain" description="VQ" evidence="6">
    <location>
        <begin position="61"/>
        <end position="85"/>
    </location>
</feature>
<dbReference type="GO" id="GO:0006952">
    <property type="term" value="P:defense response"/>
    <property type="evidence" value="ECO:0007669"/>
    <property type="project" value="InterPro"/>
</dbReference>
<evidence type="ECO:0000313" key="10">
    <source>
        <dbReference type="Proteomes" id="UP000029121"/>
    </source>
</evidence>
<evidence type="ECO:0000259" key="5">
    <source>
        <dbReference type="Pfam" id="PF00931"/>
    </source>
</evidence>
<dbReference type="GO" id="GO:0043531">
    <property type="term" value="F:ADP binding"/>
    <property type="evidence" value="ECO:0007669"/>
    <property type="project" value="InterPro"/>
</dbReference>
<dbReference type="EMBL" id="KB870810">
    <property type="protein sequence ID" value="EOA19921.1"/>
    <property type="molecule type" value="Genomic_DNA"/>
</dbReference>
<dbReference type="InterPro" id="IPR008889">
    <property type="entry name" value="VQ"/>
</dbReference>
<feature type="domain" description="NB-ARC" evidence="5">
    <location>
        <begin position="244"/>
        <end position="406"/>
    </location>
</feature>
<dbReference type="Pfam" id="PF07725">
    <property type="entry name" value="LRR_3"/>
    <property type="match status" value="1"/>
</dbReference>
<name>R0FDJ2_9BRAS</name>
<evidence type="ECO:0000256" key="2">
    <source>
        <dbReference type="ARBA" id="ARBA00022737"/>
    </source>
</evidence>
<dbReference type="InterPro" id="IPR032675">
    <property type="entry name" value="LRR_dom_sf"/>
</dbReference>
<gene>
    <name evidence="9" type="ORF">CARUB_v10000171mg</name>
</gene>
<dbReference type="PANTHER" id="PTHR11017:SF565">
    <property type="entry name" value="TIR DOMAIN-CONTAINING PROTEIN"/>
    <property type="match status" value="1"/>
</dbReference>
<dbReference type="Pfam" id="PF00931">
    <property type="entry name" value="NB-ARC"/>
    <property type="match status" value="1"/>
</dbReference>
<dbReference type="Gene3D" id="3.40.50.300">
    <property type="entry name" value="P-loop containing nucleotide triphosphate hydrolases"/>
    <property type="match status" value="1"/>
</dbReference>
<evidence type="ECO:0000259" key="8">
    <source>
        <dbReference type="Pfam" id="PF23286"/>
    </source>
</evidence>
<dbReference type="InterPro" id="IPR058192">
    <property type="entry name" value="WHD_ROQ1-like"/>
</dbReference>
<dbReference type="InterPro" id="IPR058546">
    <property type="entry name" value="RPS4B/Roq1-like_LRR"/>
</dbReference>
<evidence type="ECO:0008006" key="11">
    <source>
        <dbReference type="Google" id="ProtNLM"/>
    </source>
</evidence>
<organism evidence="9 10">
    <name type="scientific">Capsella rubella</name>
    <dbReference type="NCBI Taxonomy" id="81985"/>
    <lineage>
        <taxon>Eukaryota</taxon>
        <taxon>Viridiplantae</taxon>
        <taxon>Streptophyta</taxon>
        <taxon>Embryophyta</taxon>
        <taxon>Tracheophyta</taxon>
        <taxon>Spermatophyta</taxon>
        <taxon>Magnoliopsida</taxon>
        <taxon>eudicotyledons</taxon>
        <taxon>Gunneridae</taxon>
        <taxon>Pentapetalae</taxon>
        <taxon>rosids</taxon>
        <taxon>malvids</taxon>
        <taxon>Brassicales</taxon>
        <taxon>Brassicaceae</taxon>
        <taxon>Camelineae</taxon>
        <taxon>Capsella</taxon>
    </lineage>
</organism>
<feature type="domain" description="Disease resistance protein RPS4B/Roq1-like leucine-rich repeats" evidence="8">
    <location>
        <begin position="736"/>
        <end position="815"/>
    </location>
</feature>
<dbReference type="InterPro" id="IPR027417">
    <property type="entry name" value="P-loop_NTPase"/>
</dbReference>